<proteinExistence type="inferred from homology"/>
<comment type="similarity">
    <text evidence="1">Belongs to the C/M/P thioester hydrolase family.</text>
</comment>
<sequence>IVRSQSAVAFKTLNPCFSPHTLNYKFVGPANSSLPIEFTLNRFDNNSVASVTISQKGKVVGIAHFRAKGDFPVESRSIKTDDLLRTALWMRVRRTVFYSLHPADSFAVSMFFSESTMLVADTHLYQRAGIKI</sequence>
<accession>A0AAN5D9M2</accession>
<dbReference type="GO" id="GO:0006637">
    <property type="term" value="P:acyl-CoA metabolic process"/>
    <property type="evidence" value="ECO:0007669"/>
    <property type="project" value="InterPro"/>
</dbReference>
<dbReference type="InterPro" id="IPR042171">
    <property type="entry name" value="Acyl-CoA_hotdog"/>
</dbReference>
<dbReference type="GO" id="GO:0009062">
    <property type="term" value="P:fatty acid catabolic process"/>
    <property type="evidence" value="ECO:0007669"/>
    <property type="project" value="TreeGrafter"/>
</dbReference>
<feature type="non-terminal residue" evidence="2">
    <location>
        <position position="1"/>
    </location>
</feature>
<dbReference type="PANTHER" id="PTHR11066">
    <property type="entry name" value="ACYL-COA THIOESTERASE"/>
    <property type="match status" value="1"/>
</dbReference>
<dbReference type="InterPro" id="IPR029069">
    <property type="entry name" value="HotDog_dom_sf"/>
</dbReference>
<evidence type="ECO:0000313" key="2">
    <source>
        <dbReference type="EMBL" id="GMR58135.1"/>
    </source>
</evidence>
<name>A0AAN5D9M2_9BILA</name>
<dbReference type="SUPFAM" id="SSF54637">
    <property type="entry name" value="Thioesterase/thiol ester dehydrase-isomerase"/>
    <property type="match status" value="1"/>
</dbReference>
<reference evidence="3" key="1">
    <citation type="submission" date="2022-10" db="EMBL/GenBank/DDBJ databases">
        <title>Genome assembly of Pristionchus species.</title>
        <authorList>
            <person name="Yoshida K."/>
            <person name="Sommer R.J."/>
        </authorList>
    </citation>
    <scope>NUCLEOTIDE SEQUENCE [LARGE SCALE GENOMIC DNA]</scope>
    <source>
        <strain evidence="3">RS5460</strain>
    </source>
</reference>
<evidence type="ECO:0000256" key="1">
    <source>
        <dbReference type="ARBA" id="ARBA00006538"/>
    </source>
</evidence>
<keyword evidence="3" id="KW-1185">Reference proteome</keyword>
<protein>
    <submittedName>
        <fullName evidence="2">Uncharacterized protein</fullName>
    </submittedName>
</protein>
<dbReference type="PANTHER" id="PTHR11066:SF48">
    <property type="entry name" value="ACYL-COA THIOESTERASE II"/>
    <property type="match status" value="1"/>
</dbReference>
<dbReference type="Proteomes" id="UP001328107">
    <property type="component" value="Unassembled WGS sequence"/>
</dbReference>
<dbReference type="GO" id="GO:0047617">
    <property type="term" value="F:fatty acyl-CoA hydrolase activity"/>
    <property type="evidence" value="ECO:0007669"/>
    <property type="project" value="InterPro"/>
</dbReference>
<dbReference type="GO" id="GO:0005782">
    <property type="term" value="C:peroxisomal matrix"/>
    <property type="evidence" value="ECO:0007669"/>
    <property type="project" value="TreeGrafter"/>
</dbReference>
<dbReference type="EMBL" id="BTRK01000006">
    <property type="protein sequence ID" value="GMR58135.1"/>
    <property type="molecule type" value="Genomic_DNA"/>
</dbReference>
<comment type="caution">
    <text evidence="2">The sequence shown here is derived from an EMBL/GenBank/DDBJ whole genome shotgun (WGS) entry which is preliminary data.</text>
</comment>
<dbReference type="Gene3D" id="2.40.160.210">
    <property type="entry name" value="Acyl-CoA thioesterase, double hotdog domain"/>
    <property type="match status" value="1"/>
</dbReference>
<organism evidence="2 3">
    <name type="scientific">Pristionchus mayeri</name>
    <dbReference type="NCBI Taxonomy" id="1317129"/>
    <lineage>
        <taxon>Eukaryota</taxon>
        <taxon>Metazoa</taxon>
        <taxon>Ecdysozoa</taxon>
        <taxon>Nematoda</taxon>
        <taxon>Chromadorea</taxon>
        <taxon>Rhabditida</taxon>
        <taxon>Rhabditina</taxon>
        <taxon>Diplogasteromorpha</taxon>
        <taxon>Diplogasteroidea</taxon>
        <taxon>Neodiplogasteridae</taxon>
        <taxon>Pristionchus</taxon>
    </lineage>
</organism>
<evidence type="ECO:0000313" key="3">
    <source>
        <dbReference type="Proteomes" id="UP001328107"/>
    </source>
</evidence>
<gene>
    <name evidence="2" type="ORF">PMAYCL1PPCAC_28330</name>
</gene>
<dbReference type="AlphaFoldDB" id="A0AAN5D9M2"/>
<dbReference type="InterPro" id="IPR003703">
    <property type="entry name" value="Acyl_CoA_thio"/>
</dbReference>